<keyword evidence="3 5" id="KW-0687">Ribonucleoprotein</keyword>
<feature type="compositionally biased region" description="Basic residues" evidence="7">
    <location>
        <begin position="119"/>
        <end position="133"/>
    </location>
</feature>
<evidence type="ECO:0000256" key="5">
    <source>
        <dbReference type="HAMAP-Rule" id="MF_00532"/>
    </source>
</evidence>
<proteinExistence type="inferred from homology"/>
<dbReference type="GO" id="GO:0003735">
    <property type="term" value="F:structural constituent of ribosome"/>
    <property type="evidence" value="ECO:0007669"/>
    <property type="project" value="InterPro"/>
</dbReference>
<dbReference type="InterPro" id="IPR000754">
    <property type="entry name" value="Ribosomal_uS9"/>
</dbReference>
<dbReference type="FunFam" id="3.30.230.10:FF:000001">
    <property type="entry name" value="30S ribosomal protein S9"/>
    <property type="match status" value="1"/>
</dbReference>
<protein>
    <recommendedName>
        <fullName evidence="4 5">Small ribosomal subunit protein uS9</fullName>
    </recommendedName>
</protein>
<dbReference type="HAMAP" id="MF_00532_B">
    <property type="entry name" value="Ribosomal_uS9_B"/>
    <property type="match status" value="1"/>
</dbReference>
<accession>A0A2H0N7F3</accession>
<feature type="region of interest" description="Disordered" evidence="7">
    <location>
        <begin position="112"/>
        <end position="133"/>
    </location>
</feature>
<evidence type="ECO:0000313" key="9">
    <source>
        <dbReference type="Proteomes" id="UP000229893"/>
    </source>
</evidence>
<evidence type="ECO:0000256" key="4">
    <source>
        <dbReference type="ARBA" id="ARBA00035259"/>
    </source>
</evidence>
<comment type="caution">
    <text evidence="8">The sequence shown here is derived from an EMBL/GenBank/DDBJ whole genome shotgun (WGS) entry which is preliminary data.</text>
</comment>
<evidence type="ECO:0000256" key="7">
    <source>
        <dbReference type="SAM" id="MobiDB-lite"/>
    </source>
</evidence>
<gene>
    <name evidence="5" type="primary">rpsI</name>
    <name evidence="8" type="ORF">COV57_02270</name>
</gene>
<keyword evidence="2 5" id="KW-0689">Ribosomal protein</keyword>
<dbReference type="NCBIfam" id="NF001099">
    <property type="entry name" value="PRK00132.1"/>
    <property type="match status" value="1"/>
</dbReference>
<evidence type="ECO:0000256" key="3">
    <source>
        <dbReference type="ARBA" id="ARBA00023274"/>
    </source>
</evidence>
<dbReference type="Pfam" id="PF00380">
    <property type="entry name" value="Ribosomal_S9"/>
    <property type="match status" value="1"/>
</dbReference>
<comment type="similarity">
    <text evidence="1 5 6">Belongs to the universal ribosomal protein uS9 family.</text>
</comment>
<evidence type="ECO:0000256" key="2">
    <source>
        <dbReference type="ARBA" id="ARBA00022980"/>
    </source>
</evidence>
<evidence type="ECO:0000313" key="8">
    <source>
        <dbReference type="EMBL" id="PIR04833.1"/>
    </source>
</evidence>
<dbReference type="Gene3D" id="3.30.230.10">
    <property type="match status" value="1"/>
</dbReference>
<dbReference type="SUPFAM" id="SSF54211">
    <property type="entry name" value="Ribosomal protein S5 domain 2-like"/>
    <property type="match status" value="1"/>
</dbReference>
<dbReference type="InterPro" id="IPR020574">
    <property type="entry name" value="Ribosomal_uS9_CS"/>
</dbReference>
<dbReference type="InterPro" id="IPR023035">
    <property type="entry name" value="Ribosomal_uS9_bac/plastid"/>
</dbReference>
<sequence>MEKTTNTYFEDIGRRKTAVARVRLYPGKTSNTINDQTPKDYFKMDKLVDDAYAPFKTVDFKDKVGISVHVKGGGINAQSEAIRHGISRVLVKINPEFKSQLKTAGFLTRDSRMVERKKPGLKKARRAPQWQKR</sequence>
<evidence type="ECO:0000256" key="1">
    <source>
        <dbReference type="ARBA" id="ARBA00005251"/>
    </source>
</evidence>
<dbReference type="GO" id="GO:0022627">
    <property type="term" value="C:cytosolic small ribosomal subunit"/>
    <property type="evidence" value="ECO:0007669"/>
    <property type="project" value="TreeGrafter"/>
</dbReference>
<organism evidence="8 9">
    <name type="scientific">Candidatus Liptonbacteria bacterium CG11_big_fil_rev_8_21_14_0_20_35_14</name>
    <dbReference type="NCBI Taxonomy" id="1974634"/>
    <lineage>
        <taxon>Bacteria</taxon>
        <taxon>Candidatus Liptoniibacteriota</taxon>
    </lineage>
</organism>
<dbReference type="PANTHER" id="PTHR21569">
    <property type="entry name" value="RIBOSOMAL PROTEIN S9"/>
    <property type="match status" value="1"/>
</dbReference>
<dbReference type="EMBL" id="PCWO01000032">
    <property type="protein sequence ID" value="PIR04833.1"/>
    <property type="molecule type" value="Genomic_DNA"/>
</dbReference>
<dbReference type="Proteomes" id="UP000229893">
    <property type="component" value="Unassembled WGS sequence"/>
</dbReference>
<name>A0A2H0N7F3_9BACT</name>
<evidence type="ECO:0000256" key="6">
    <source>
        <dbReference type="RuleBase" id="RU003815"/>
    </source>
</evidence>
<reference evidence="8 9" key="1">
    <citation type="submission" date="2017-09" db="EMBL/GenBank/DDBJ databases">
        <title>Depth-based differentiation of microbial function through sediment-hosted aquifers and enrichment of novel symbionts in the deep terrestrial subsurface.</title>
        <authorList>
            <person name="Probst A.J."/>
            <person name="Ladd B."/>
            <person name="Jarett J.K."/>
            <person name="Geller-Mcgrath D.E."/>
            <person name="Sieber C.M."/>
            <person name="Emerson J.B."/>
            <person name="Anantharaman K."/>
            <person name="Thomas B.C."/>
            <person name="Malmstrom R."/>
            <person name="Stieglmeier M."/>
            <person name="Klingl A."/>
            <person name="Woyke T."/>
            <person name="Ryan C.M."/>
            <person name="Banfield J.F."/>
        </authorList>
    </citation>
    <scope>NUCLEOTIDE SEQUENCE [LARGE SCALE GENOMIC DNA]</scope>
    <source>
        <strain evidence="8">CG11_big_fil_rev_8_21_14_0_20_35_14</strain>
    </source>
</reference>
<dbReference type="GO" id="GO:0003723">
    <property type="term" value="F:RNA binding"/>
    <property type="evidence" value="ECO:0007669"/>
    <property type="project" value="TreeGrafter"/>
</dbReference>
<dbReference type="AlphaFoldDB" id="A0A2H0N7F3"/>
<dbReference type="PROSITE" id="PS00360">
    <property type="entry name" value="RIBOSOMAL_S9"/>
    <property type="match status" value="1"/>
</dbReference>
<dbReference type="GO" id="GO:0006412">
    <property type="term" value="P:translation"/>
    <property type="evidence" value="ECO:0007669"/>
    <property type="project" value="UniProtKB-UniRule"/>
</dbReference>
<dbReference type="InterPro" id="IPR020568">
    <property type="entry name" value="Ribosomal_Su5_D2-typ_SF"/>
</dbReference>
<dbReference type="PANTHER" id="PTHR21569:SF1">
    <property type="entry name" value="SMALL RIBOSOMAL SUBUNIT PROTEIN US9M"/>
    <property type="match status" value="1"/>
</dbReference>
<dbReference type="InterPro" id="IPR014721">
    <property type="entry name" value="Ribsml_uS5_D2-typ_fold_subgr"/>
</dbReference>